<dbReference type="InterPro" id="IPR000182">
    <property type="entry name" value="GNAT_dom"/>
</dbReference>
<protein>
    <submittedName>
        <fullName evidence="4">GNAT family N-acetyltransferase</fullName>
    </submittedName>
</protein>
<name>A0A546XE48_RHIRH</name>
<feature type="domain" description="N-acetyltransferase" evidence="3">
    <location>
        <begin position="2"/>
        <end position="148"/>
    </location>
</feature>
<dbReference type="RefSeq" id="WP_142841878.1">
    <property type="nucleotide sequence ID" value="NZ_SGNY01000005.1"/>
</dbReference>
<dbReference type="OrthoDB" id="9805924at2"/>
<dbReference type="SUPFAM" id="SSF55729">
    <property type="entry name" value="Acyl-CoA N-acyltransferases (Nat)"/>
    <property type="match status" value="1"/>
</dbReference>
<keyword evidence="2" id="KW-0012">Acyltransferase</keyword>
<gene>
    <name evidence="4" type="ORF">EXN68_16315</name>
</gene>
<comment type="caution">
    <text evidence="4">The sequence shown here is derived from an EMBL/GenBank/DDBJ whole genome shotgun (WGS) entry which is preliminary data.</text>
</comment>
<evidence type="ECO:0000313" key="5">
    <source>
        <dbReference type="Proteomes" id="UP000315434"/>
    </source>
</evidence>
<dbReference type="InterPro" id="IPR016181">
    <property type="entry name" value="Acyl_CoA_acyltransferase"/>
</dbReference>
<evidence type="ECO:0000256" key="1">
    <source>
        <dbReference type="ARBA" id="ARBA00022679"/>
    </source>
</evidence>
<proteinExistence type="predicted"/>
<dbReference type="PANTHER" id="PTHR43877">
    <property type="entry name" value="AMINOALKYLPHOSPHONATE N-ACETYLTRANSFERASE-RELATED-RELATED"/>
    <property type="match status" value="1"/>
</dbReference>
<dbReference type="Proteomes" id="UP000315434">
    <property type="component" value="Unassembled WGS sequence"/>
</dbReference>
<dbReference type="EMBL" id="SGNY01000005">
    <property type="protein sequence ID" value="TRA99036.1"/>
    <property type="molecule type" value="Genomic_DNA"/>
</dbReference>
<dbReference type="AlphaFoldDB" id="A0A546XE48"/>
<dbReference type="GO" id="GO:0016747">
    <property type="term" value="F:acyltransferase activity, transferring groups other than amino-acyl groups"/>
    <property type="evidence" value="ECO:0007669"/>
    <property type="project" value="InterPro"/>
</dbReference>
<dbReference type="CDD" id="cd04301">
    <property type="entry name" value="NAT_SF"/>
    <property type="match status" value="1"/>
</dbReference>
<evidence type="ECO:0000313" key="4">
    <source>
        <dbReference type="EMBL" id="TRA99036.1"/>
    </source>
</evidence>
<dbReference type="PROSITE" id="PS51186">
    <property type="entry name" value="GNAT"/>
    <property type="match status" value="1"/>
</dbReference>
<dbReference type="Gene3D" id="3.40.630.30">
    <property type="match status" value="1"/>
</dbReference>
<dbReference type="InterPro" id="IPR050832">
    <property type="entry name" value="Bact_Acetyltransf"/>
</dbReference>
<keyword evidence="1 4" id="KW-0808">Transferase</keyword>
<accession>A0A546XE48</accession>
<evidence type="ECO:0000259" key="3">
    <source>
        <dbReference type="PROSITE" id="PS51186"/>
    </source>
</evidence>
<reference evidence="4 5" key="1">
    <citation type="journal article" date="2019" name="Appl. Microbiol. Biotechnol.">
        <title>Differential efficiency of wild type rhizogenic strains for rol gene transformation of plants.</title>
        <authorList>
            <person name="Desmet S."/>
            <person name="De Keyser E."/>
            <person name="Van Vaerenbergh J."/>
            <person name="Baeyen S."/>
            <person name="Van Huylenbroeck J."/>
            <person name="Geelen D."/>
            <person name="Dhooghe E."/>
        </authorList>
    </citation>
    <scope>NUCLEOTIDE SEQUENCE [LARGE SCALE GENOMIC DNA]</scope>
    <source>
        <strain evidence="4 5">GBBC3284</strain>
    </source>
</reference>
<organism evidence="4 5">
    <name type="scientific">Rhizobium rhizogenes</name>
    <name type="common">Agrobacterium rhizogenes</name>
    <dbReference type="NCBI Taxonomy" id="359"/>
    <lineage>
        <taxon>Bacteria</taxon>
        <taxon>Pseudomonadati</taxon>
        <taxon>Pseudomonadota</taxon>
        <taxon>Alphaproteobacteria</taxon>
        <taxon>Hyphomicrobiales</taxon>
        <taxon>Rhizobiaceae</taxon>
        <taxon>Rhizobium/Agrobacterium group</taxon>
        <taxon>Rhizobium</taxon>
    </lineage>
</organism>
<evidence type="ECO:0000256" key="2">
    <source>
        <dbReference type="ARBA" id="ARBA00023315"/>
    </source>
</evidence>
<dbReference type="PANTHER" id="PTHR43877:SF2">
    <property type="entry name" value="AMINOALKYLPHOSPHONATE N-ACETYLTRANSFERASE-RELATED"/>
    <property type="match status" value="1"/>
</dbReference>
<sequence length="162" mass="17878">MLTLRAASFAEADALTELCLRSKAVWGYDEEFLRACRSELTITPWKMRESFFQVAIAEGELAGVAQLSLKESSAAELEALFVEPRLQGLGTGRALFQWAISICRDHARRTLLIESDPGAASFYKRMGAKETGVVPSGSIPGRMIPRFEFDVPDVSEHALPSR</sequence>
<dbReference type="Pfam" id="PF13673">
    <property type="entry name" value="Acetyltransf_10"/>
    <property type="match status" value="1"/>
</dbReference>